<sequence>MNTKKVILSGLLLGSLTLWSCENAADANKTKIEPISIEPTQEVVSGEAENVAAIAINMQSRVILDHQEVMALDDAALGKVSGDKVYRWNPETMWHTWEDDLNNPAYPEAFAGHYKRGQQHIDAQGNIVKKAKYAVGIYFYYNTSGKWGYVNDDPTGTSWNHNLASEEDPAIAIVTQDGYLFSGNAEYHTIWDGYYSDESGRFNNTLVRFETNVLMNVDELLMSLDGTTVTMYGDIHFEMLPWSADLTADGSDTVTGSLKYNGVVVQQLTYSVAELVTKAKSIMP</sequence>
<keyword evidence="1" id="KW-0732">Signal</keyword>
<comment type="caution">
    <text evidence="2">The sequence shown here is derived from an EMBL/GenBank/DDBJ whole genome shotgun (WGS) entry which is preliminary data.</text>
</comment>
<reference evidence="2" key="1">
    <citation type="journal article" date="2020" name="mSystems">
        <title>Genome- and Community-Level Interaction Insights into Carbon Utilization and Element Cycling Functions of Hydrothermarchaeota in Hydrothermal Sediment.</title>
        <authorList>
            <person name="Zhou Z."/>
            <person name="Liu Y."/>
            <person name="Xu W."/>
            <person name="Pan J."/>
            <person name="Luo Z.H."/>
            <person name="Li M."/>
        </authorList>
    </citation>
    <scope>NUCLEOTIDE SEQUENCE [LARGE SCALE GENOMIC DNA]</scope>
    <source>
        <strain evidence="2">HyVt-456</strain>
    </source>
</reference>
<organism evidence="2">
    <name type="scientific">Caldithrix abyssi</name>
    <dbReference type="NCBI Taxonomy" id="187145"/>
    <lineage>
        <taxon>Bacteria</taxon>
        <taxon>Pseudomonadati</taxon>
        <taxon>Calditrichota</taxon>
        <taxon>Calditrichia</taxon>
        <taxon>Calditrichales</taxon>
        <taxon>Calditrichaceae</taxon>
        <taxon>Caldithrix</taxon>
    </lineage>
</organism>
<gene>
    <name evidence="2" type="ORF">ENJ10_07685</name>
</gene>
<dbReference type="AlphaFoldDB" id="A0A7V1LMA0"/>
<evidence type="ECO:0000313" key="2">
    <source>
        <dbReference type="EMBL" id="HED10555.1"/>
    </source>
</evidence>
<dbReference type="Proteomes" id="UP000886005">
    <property type="component" value="Unassembled WGS sequence"/>
</dbReference>
<feature type="signal peptide" evidence="1">
    <location>
        <begin position="1"/>
        <end position="20"/>
    </location>
</feature>
<feature type="chain" id="PRO_5031515683" description="Lipoprotein" evidence="1">
    <location>
        <begin position="21"/>
        <end position="284"/>
    </location>
</feature>
<evidence type="ECO:0008006" key="3">
    <source>
        <dbReference type="Google" id="ProtNLM"/>
    </source>
</evidence>
<dbReference type="EMBL" id="DRLD01000213">
    <property type="protein sequence ID" value="HED10555.1"/>
    <property type="molecule type" value="Genomic_DNA"/>
</dbReference>
<proteinExistence type="predicted"/>
<evidence type="ECO:0000256" key="1">
    <source>
        <dbReference type="SAM" id="SignalP"/>
    </source>
</evidence>
<name>A0A7V1LMA0_CALAY</name>
<accession>A0A7V1LMA0</accession>
<protein>
    <recommendedName>
        <fullName evidence="3">Lipoprotein</fullName>
    </recommendedName>
</protein>